<name>A0A1C3K4U4_9BURK</name>
<protein>
    <submittedName>
        <fullName evidence="1">Uncharacterized protein</fullName>
    </submittedName>
</protein>
<proteinExistence type="predicted"/>
<dbReference type="Proteomes" id="UP000078558">
    <property type="component" value="Chromosome I"/>
</dbReference>
<reference evidence="1 3" key="1">
    <citation type="submission" date="2016-06" db="EMBL/GenBank/DDBJ databases">
        <authorList>
            <person name="Kjaerup R.B."/>
            <person name="Dalgaard T.S."/>
            <person name="Juul-Madsen H.R."/>
        </authorList>
    </citation>
    <scope>NUCLEOTIDE SEQUENCE [LARGE SCALE GENOMIC DNA]</scope>
    <source>
        <strain evidence="1">Orrdi1</strain>
    </source>
</reference>
<organism evidence="1 3">
    <name type="scientific">Orrella dioscoreae</name>
    <dbReference type="NCBI Taxonomy" id="1851544"/>
    <lineage>
        <taxon>Bacteria</taxon>
        <taxon>Pseudomonadati</taxon>
        <taxon>Pseudomonadota</taxon>
        <taxon>Betaproteobacteria</taxon>
        <taxon>Burkholderiales</taxon>
        <taxon>Alcaligenaceae</taxon>
        <taxon>Orrella</taxon>
    </lineage>
</organism>
<evidence type="ECO:0000313" key="1">
    <source>
        <dbReference type="EMBL" id="SBT26502.1"/>
    </source>
</evidence>
<reference evidence="2 3" key="2">
    <citation type="submission" date="2017-08" db="EMBL/GenBank/DDBJ databases">
        <authorList>
            <person name="de Groot N.N."/>
        </authorList>
    </citation>
    <scope>NUCLEOTIDE SEQUENCE [LARGE SCALE GENOMIC DNA]</scope>
    <source>
        <strain evidence="2">Orrdi1</strain>
    </source>
</reference>
<evidence type="ECO:0000313" key="2">
    <source>
        <dbReference type="EMBL" id="SOE46808.1"/>
    </source>
</evidence>
<keyword evidence="3" id="KW-1185">Reference proteome</keyword>
<accession>A0A1C3K4U4</accession>
<dbReference type="KEGG" id="odi:ODI_R0477"/>
<dbReference type="AlphaFoldDB" id="A0A1C3K4U4"/>
<evidence type="ECO:0000313" key="3">
    <source>
        <dbReference type="Proteomes" id="UP000078558"/>
    </source>
</evidence>
<dbReference type="EMBL" id="FLRC01000033">
    <property type="protein sequence ID" value="SBT26502.1"/>
    <property type="molecule type" value="Genomic_DNA"/>
</dbReference>
<sequence length="45" mass="5145">MGFSMMWRDAPCAGWRQGTGKWTVARPFSSPSAYRCALAFHFFKV</sequence>
<dbReference type="EMBL" id="LT907988">
    <property type="protein sequence ID" value="SOE46808.1"/>
    <property type="molecule type" value="Genomic_DNA"/>
</dbReference>
<gene>
    <name evidence="1" type="ORF">ODI_04275</name>
    <name evidence="2" type="ORF">ODI_R0477</name>
</gene>